<comment type="caution">
    <text evidence="6">The sequence shown here is derived from an EMBL/GenBank/DDBJ whole genome shotgun (WGS) entry which is preliminary data.</text>
</comment>
<evidence type="ECO:0000259" key="5">
    <source>
        <dbReference type="PROSITE" id="PS51820"/>
    </source>
</evidence>
<protein>
    <submittedName>
        <fullName evidence="6">PEP-CTERM sorting domain-containing protein</fullName>
    </submittedName>
</protein>
<proteinExistence type="inferred from homology"/>
<dbReference type="RefSeq" id="WP_190548660.1">
    <property type="nucleotide sequence ID" value="NZ_CAWPNO010000093.1"/>
</dbReference>
<reference evidence="6 7" key="1">
    <citation type="journal article" date="2020" name="ISME J.">
        <title>Comparative genomics reveals insights into cyanobacterial evolution and habitat adaptation.</title>
        <authorList>
            <person name="Chen M.Y."/>
            <person name="Teng W.K."/>
            <person name="Zhao L."/>
            <person name="Hu C.X."/>
            <person name="Zhou Y.K."/>
            <person name="Han B.P."/>
            <person name="Song L.R."/>
            <person name="Shu W.S."/>
        </authorList>
    </citation>
    <scope>NUCLEOTIDE SEQUENCE [LARGE SCALE GENOMIC DNA]</scope>
    <source>
        <strain evidence="6 7">FACHB-288</strain>
    </source>
</reference>
<feature type="signal peptide" evidence="4">
    <location>
        <begin position="1"/>
        <end position="26"/>
    </location>
</feature>
<gene>
    <name evidence="6" type="ORF">H6G24_28485</name>
</gene>
<evidence type="ECO:0000313" key="7">
    <source>
        <dbReference type="Proteomes" id="UP000658514"/>
    </source>
</evidence>
<dbReference type="InterPro" id="IPR037524">
    <property type="entry name" value="PA14/GLEYA"/>
</dbReference>
<dbReference type="InterPro" id="IPR011658">
    <property type="entry name" value="PA14_dom"/>
</dbReference>
<sequence length="257" mass="28081">MMKPTVLLQALGVSIMAMFAASSANAATITLTGTIRDFNDTHPDFEKLIKSDKGIVQSILGADGKPVYAGQAGNPTTSGQENFDQWYRDVSGVNQSKQYSITLDDTGNPPGIYSYTNNNFFPIDGELWGNQGRKHNYHFTYEIASKFTYQPGQIFTFSGDDDLWVFIDKKLAIDLGGVHQIQTGSVNLDTLGLIAGKTYDFNLFFAERHTNKSNFSISTSIALEPPSVPEPLTIGSTIVAAGLGLWMKRKQKAAHPA</sequence>
<evidence type="ECO:0000256" key="2">
    <source>
        <dbReference type="ARBA" id="ARBA00022729"/>
    </source>
</evidence>
<keyword evidence="2 4" id="KW-0732">Signal</keyword>
<dbReference type="NCBIfam" id="TIGR04155">
    <property type="entry name" value="cyano_PEP"/>
    <property type="match status" value="1"/>
</dbReference>
<feature type="chain" id="PRO_5046934512" evidence="4">
    <location>
        <begin position="27"/>
        <end position="257"/>
    </location>
</feature>
<dbReference type="NCBIfam" id="TIGR02148">
    <property type="entry name" value="Fibro_Slime"/>
    <property type="match status" value="1"/>
</dbReference>
<evidence type="ECO:0000256" key="4">
    <source>
        <dbReference type="SAM" id="SignalP"/>
    </source>
</evidence>
<dbReference type="SMART" id="SM00758">
    <property type="entry name" value="PA14"/>
    <property type="match status" value="1"/>
</dbReference>
<dbReference type="InterPro" id="IPR011874">
    <property type="entry name" value="Fibro_Slime"/>
</dbReference>
<evidence type="ECO:0000313" key="6">
    <source>
        <dbReference type="EMBL" id="MBD2199373.1"/>
    </source>
</evidence>
<dbReference type="Pfam" id="PF07691">
    <property type="entry name" value="PA14"/>
    <property type="match status" value="1"/>
</dbReference>
<name>A0ABR8AJC7_9CYAN</name>
<evidence type="ECO:0000256" key="3">
    <source>
        <dbReference type="ARBA" id="ARBA00023180"/>
    </source>
</evidence>
<dbReference type="NCBIfam" id="TIGR02595">
    <property type="entry name" value="PEP_CTERM"/>
    <property type="match status" value="1"/>
</dbReference>
<keyword evidence="7" id="KW-1185">Reference proteome</keyword>
<dbReference type="Proteomes" id="UP000658514">
    <property type="component" value="Unassembled WGS sequence"/>
</dbReference>
<organism evidence="6 7">
    <name type="scientific">Calothrix parietina FACHB-288</name>
    <dbReference type="NCBI Taxonomy" id="2692896"/>
    <lineage>
        <taxon>Bacteria</taxon>
        <taxon>Bacillati</taxon>
        <taxon>Cyanobacteriota</taxon>
        <taxon>Cyanophyceae</taxon>
        <taxon>Nostocales</taxon>
        <taxon>Calotrichaceae</taxon>
        <taxon>Calothrix</taxon>
    </lineage>
</organism>
<evidence type="ECO:0000256" key="1">
    <source>
        <dbReference type="ARBA" id="ARBA00008709"/>
    </source>
</evidence>
<accession>A0ABR8AJC7</accession>
<comment type="similarity">
    <text evidence="1">Belongs to the prespore-cell-inducing factor family.</text>
</comment>
<dbReference type="InterPro" id="IPR026374">
    <property type="entry name" value="Cyano_PEP"/>
</dbReference>
<feature type="domain" description="PA14" evidence="5">
    <location>
        <begin position="91"/>
        <end position="237"/>
    </location>
</feature>
<dbReference type="EMBL" id="JACJQH010000058">
    <property type="protein sequence ID" value="MBD2199373.1"/>
    <property type="molecule type" value="Genomic_DNA"/>
</dbReference>
<keyword evidence="3" id="KW-0325">Glycoprotein</keyword>
<dbReference type="PROSITE" id="PS51820">
    <property type="entry name" value="PA14"/>
    <property type="match status" value="1"/>
</dbReference>
<dbReference type="InterPro" id="IPR013424">
    <property type="entry name" value="Ice-binding_C"/>
</dbReference>
<dbReference type="PANTHER" id="PTHR31137:SF5">
    <property type="entry name" value="PROTEIN PSIQ-RELATED"/>
    <property type="match status" value="1"/>
</dbReference>
<dbReference type="PANTHER" id="PTHR31137">
    <property type="entry name" value="PROTEIN PSIB-RELATED-RELATED"/>
    <property type="match status" value="1"/>
</dbReference>
<dbReference type="InterPro" id="IPR051154">
    <property type="entry name" value="Prespore-cell_inducing_factor"/>
</dbReference>